<evidence type="ECO:0000313" key="2">
    <source>
        <dbReference type="EMBL" id="MCW1885500.1"/>
    </source>
</evidence>
<dbReference type="RefSeq" id="WP_264501457.1">
    <property type="nucleotide sequence ID" value="NZ_JAPDDS010000006.1"/>
</dbReference>
<organism evidence="2 3">
    <name type="scientific">Luteolibacter flavescens</name>
    <dbReference type="NCBI Taxonomy" id="1859460"/>
    <lineage>
        <taxon>Bacteria</taxon>
        <taxon>Pseudomonadati</taxon>
        <taxon>Verrucomicrobiota</taxon>
        <taxon>Verrucomicrobiia</taxon>
        <taxon>Verrucomicrobiales</taxon>
        <taxon>Verrucomicrobiaceae</taxon>
        <taxon>Luteolibacter</taxon>
    </lineage>
</organism>
<evidence type="ECO:0000256" key="1">
    <source>
        <dbReference type="SAM" id="Phobius"/>
    </source>
</evidence>
<reference evidence="2 3" key="1">
    <citation type="submission" date="2022-10" db="EMBL/GenBank/DDBJ databases">
        <title>Luteolibacter flavescens strain MCCC 1K03193, whole genome shotgun sequencing project.</title>
        <authorList>
            <person name="Zhao G."/>
            <person name="Shen L."/>
        </authorList>
    </citation>
    <scope>NUCLEOTIDE SEQUENCE [LARGE SCALE GENOMIC DNA]</scope>
    <source>
        <strain evidence="2 3">MCCC 1K03193</strain>
    </source>
</reference>
<feature type="transmembrane region" description="Helical" evidence="1">
    <location>
        <begin position="93"/>
        <end position="115"/>
    </location>
</feature>
<accession>A0ABT3FPJ6</accession>
<keyword evidence="1" id="KW-0812">Transmembrane</keyword>
<protein>
    <submittedName>
        <fullName evidence="2">Uncharacterized protein</fullName>
    </submittedName>
</protein>
<feature type="transmembrane region" description="Helical" evidence="1">
    <location>
        <begin position="6"/>
        <end position="26"/>
    </location>
</feature>
<keyword evidence="1" id="KW-0472">Membrane</keyword>
<dbReference type="EMBL" id="JAPDDS010000006">
    <property type="protein sequence ID" value="MCW1885500.1"/>
    <property type="molecule type" value="Genomic_DNA"/>
</dbReference>
<comment type="caution">
    <text evidence="2">The sequence shown here is derived from an EMBL/GenBank/DDBJ whole genome shotgun (WGS) entry which is preliminary data.</text>
</comment>
<sequence length="131" mass="15247">MQPRPLYHWKSFWLGLFVGLFLVWAWHDSLTNAVGGCYGKPGGTGYMFTRKNGESFLSVVTPWFASGLIWNYAGAWDPRTDLRSMQEHGRVNFIRIPDAVVGISFVWLWCELLGWRWRQERMRLSSLCQGE</sequence>
<evidence type="ECO:0000313" key="3">
    <source>
        <dbReference type="Proteomes" id="UP001207930"/>
    </source>
</evidence>
<gene>
    <name evidence="2" type="ORF">OKA04_12240</name>
</gene>
<dbReference type="Proteomes" id="UP001207930">
    <property type="component" value="Unassembled WGS sequence"/>
</dbReference>
<keyword evidence="3" id="KW-1185">Reference proteome</keyword>
<keyword evidence="1" id="KW-1133">Transmembrane helix</keyword>
<proteinExistence type="predicted"/>
<name>A0ABT3FPJ6_9BACT</name>